<dbReference type="GO" id="GO:0006004">
    <property type="term" value="P:fucose metabolic process"/>
    <property type="evidence" value="ECO:0007669"/>
    <property type="project" value="InterPro"/>
</dbReference>
<reference evidence="11" key="1">
    <citation type="journal article" date="2023" name="G3 (Bethesda)">
        <title>A reference genome for the long-term kleptoplast-retaining sea slug Elysia crispata morphotype clarki.</title>
        <authorList>
            <person name="Eastman K.E."/>
            <person name="Pendleton A.L."/>
            <person name="Shaikh M.A."/>
            <person name="Suttiyut T."/>
            <person name="Ogas R."/>
            <person name="Tomko P."/>
            <person name="Gavelis G."/>
            <person name="Widhalm J.R."/>
            <person name="Wisecaver J.H."/>
        </authorList>
    </citation>
    <scope>NUCLEOTIDE SEQUENCE</scope>
    <source>
        <strain evidence="11">ECLA1</strain>
    </source>
</reference>
<feature type="transmembrane region" description="Helical" evidence="8">
    <location>
        <begin position="34"/>
        <end position="56"/>
    </location>
</feature>
<feature type="domain" description="Glycoside hydrolase family 29 N-terminal" evidence="9">
    <location>
        <begin position="102"/>
        <end position="436"/>
    </location>
</feature>
<dbReference type="GO" id="GO:0004560">
    <property type="term" value="F:alpha-L-fucosidase activity"/>
    <property type="evidence" value="ECO:0007669"/>
    <property type="project" value="UniProtKB-EC"/>
</dbReference>
<keyword evidence="5" id="KW-0378">Hydrolase</keyword>
<protein>
    <recommendedName>
        <fullName evidence="3">alpha-L-fucosidase</fullName>
        <ecNumber evidence="3">3.2.1.51</ecNumber>
    </recommendedName>
</protein>
<evidence type="ECO:0000256" key="1">
    <source>
        <dbReference type="ARBA" id="ARBA00004071"/>
    </source>
</evidence>
<keyword evidence="7" id="KW-0326">Glycosidase</keyword>
<dbReference type="GO" id="GO:0016139">
    <property type="term" value="P:glycoside catabolic process"/>
    <property type="evidence" value="ECO:0007669"/>
    <property type="project" value="TreeGrafter"/>
</dbReference>
<evidence type="ECO:0000313" key="12">
    <source>
        <dbReference type="Proteomes" id="UP001283361"/>
    </source>
</evidence>
<keyword evidence="4" id="KW-0732">Signal</keyword>
<dbReference type="InterPro" id="IPR013780">
    <property type="entry name" value="Glyco_hydro_b"/>
</dbReference>
<sequence length="554" mass="63075">MNDHDPISVDLCAIGLLDTDGRVIEKVGKTTQCLLVFGFFITSCGARSFILLSVYAQTLGFLNMAQTCVTFTCFLLCLSCIGVGSTISAHSGLPSASFTVGEKRYKPTWESLDSRPLPQWYKDAKVGIFLHWGVFSVPSFVGAWFWEWWKGKNPRLDIVEFMKANYKPDFTYADFAPQFTATFYNPDHWADIFKASGAKYVVLTTKHHEGFCNWPSKYSWNWNSWDVGPRKDLVGELATALRKQGLRFGAYHSLFEFFNPLFLQDQKNNFTTQDFVRTKTMPELYELVNQYKPDLIWSDGEWLAQDTYWNSTHFLAWLYNDSPVRDHVVTNDRWGAGTMCHHGGYFTCQDHYNPKTKQPHYFEDSTTMDRLAWTFRRDLSLSDVHTMEEVTTLIAQVVSCGGNLLINVGPTKDGVIVPIFEERLRQMGQWLAVNGQGIYGTQPWTFQNDTLNGNIWYTSKPPTILRQEDETEGTNLKDVYAILLKWPEDVTKPLTLGDPIPSEATVVSLLGYDGPAFPWIQHVGAGLEIELPVIPAAAMPCQWAWVLKLTNIKN</sequence>
<evidence type="ECO:0000256" key="6">
    <source>
        <dbReference type="ARBA" id="ARBA00023180"/>
    </source>
</evidence>
<dbReference type="Pfam" id="PF16757">
    <property type="entry name" value="Fucosidase_C"/>
    <property type="match status" value="1"/>
</dbReference>
<feature type="transmembrane region" description="Helical" evidence="8">
    <location>
        <begin position="68"/>
        <end position="89"/>
    </location>
</feature>
<dbReference type="Pfam" id="PF01120">
    <property type="entry name" value="Alpha_L_fucos"/>
    <property type="match status" value="1"/>
</dbReference>
<evidence type="ECO:0000259" key="10">
    <source>
        <dbReference type="Pfam" id="PF16757"/>
    </source>
</evidence>
<dbReference type="FunFam" id="3.20.20.80:FF:000027">
    <property type="entry name" value="Alpha-L-fucosidase"/>
    <property type="match status" value="1"/>
</dbReference>
<dbReference type="SUPFAM" id="SSF51445">
    <property type="entry name" value="(Trans)glycosidases"/>
    <property type="match status" value="1"/>
</dbReference>
<keyword evidence="8" id="KW-1133">Transmembrane helix</keyword>
<evidence type="ECO:0000256" key="5">
    <source>
        <dbReference type="ARBA" id="ARBA00022801"/>
    </source>
</evidence>
<dbReference type="InterPro" id="IPR057739">
    <property type="entry name" value="Glyco_hydro_29_N"/>
</dbReference>
<evidence type="ECO:0000256" key="2">
    <source>
        <dbReference type="ARBA" id="ARBA00007951"/>
    </source>
</evidence>
<keyword evidence="6" id="KW-0325">Glycoprotein</keyword>
<accession>A0AAE1DV96</accession>
<dbReference type="InterPro" id="IPR016286">
    <property type="entry name" value="FUC_metazoa-typ"/>
</dbReference>
<dbReference type="Proteomes" id="UP001283361">
    <property type="component" value="Unassembled WGS sequence"/>
</dbReference>
<dbReference type="InterPro" id="IPR031919">
    <property type="entry name" value="Fucosidase_C"/>
</dbReference>
<evidence type="ECO:0000259" key="9">
    <source>
        <dbReference type="Pfam" id="PF01120"/>
    </source>
</evidence>
<gene>
    <name evidence="11" type="ORF">RRG08_017910</name>
</gene>
<evidence type="ECO:0000256" key="8">
    <source>
        <dbReference type="SAM" id="Phobius"/>
    </source>
</evidence>
<evidence type="ECO:0000313" key="11">
    <source>
        <dbReference type="EMBL" id="KAK3784336.1"/>
    </source>
</evidence>
<dbReference type="Gene3D" id="2.60.40.1180">
    <property type="entry name" value="Golgi alpha-mannosidase II"/>
    <property type="match status" value="1"/>
</dbReference>
<dbReference type="InterPro" id="IPR017853">
    <property type="entry name" value="GH"/>
</dbReference>
<dbReference type="SMART" id="SM00812">
    <property type="entry name" value="Alpha_L_fucos"/>
    <property type="match status" value="1"/>
</dbReference>
<dbReference type="PANTHER" id="PTHR10030">
    <property type="entry name" value="ALPHA-L-FUCOSIDASE"/>
    <property type="match status" value="1"/>
</dbReference>
<organism evidence="11 12">
    <name type="scientific">Elysia crispata</name>
    <name type="common">lettuce slug</name>
    <dbReference type="NCBI Taxonomy" id="231223"/>
    <lineage>
        <taxon>Eukaryota</taxon>
        <taxon>Metazoa</taxon>
        <taxon>Spiralia</taxon>
        <taxon>Lophotrochozoa</taxon>
        <taxon>Mollusca</taxon>
        <taxon>Gastropoda</taxon>
        <taxon>Heterobranchia</taxon>
        <taxon>Euthyneura</taxon>
        <taxon>Panpulmonata</taxon>
        <taxon>Sacoglossa</taxon>
        <taxon>Placobranchoidea</taxon>
        <taxon>Plakobranchidae</taxon>
        <taxon>Elysia</taxon>
    </lineage>
</organism>
<comment type="function">
    <text evidence="1">Alpha-L-fucosidase is responsible for hydrolyzing the alpha-1,6-linked fucose joined to the reducing-end N-acetylglucosamine of the carbohydrate moieties of glycoproteins.</text>
</comment>
<evidence type="ECO:0000256" key="3">
    <source>
        <dbReference type="ARBA" id="ARBA00012662"/>
    </source>
</evidence>
<evidence type="ECO:0000256" key="4">
    <source>
        <dbReference type="ARBA" id="ARBA00022729"/>
    </source>
</evidence>
<dbReference type="PANTHER" id="PTHR10030:SF37">
    <property type="entry name" value="ALPHA-L-FUCOSIDASE-RELATED"/>
    <property type="match status" value="1"/>
</dbReference>
<dbReference type="GO" id="GO:0005764">
    <property type="term" value="C:lysosome"/>
    <property type="evidence" value="ECO:0007669"/>
    <property type="project" value="TreeGrafter"/>
</dbReference>
<keyword evidence="12" id="KW-1185">Reference proteome</keyword>
<dbReference type="PRINTS" id="PR00741">
    <property type="entry name" value="GLHYDRLASE29"/>
</dbReference>
<dbReference type="EC" id="3.2.1.51" evidence="3"/>
<keyword evidence="8" id="KW-0812">Transmembrane</keyword>
<comment type="similarity">
    <text evidence="2">Belongs to the glycosyl hydrolase 29 family.</text>
</comment>
<feature type="domain" description="Alpha-L-fucosidase C-terminal" evidence="10">
    <location>
        <begin position="447"/>
        <end position="550"/>
    </location>
</feature>
<dbReference type="Gene3D" id="3.20.20.80">
    <property type="entry name" value="Glycosidases"/>
    <property type="match status" value="1"/>
</dbReference>
<dbReference type="EMBL" id="JAWDGP010002280">
    <property type="protein sequence ID" value="KAK3784336.1"/>
    <property type="molecule type" value="Genomic_DNA"/>
</dbReference>
<feature type="transmembrane region" description="Helical" evidence="8">
    <location>
        <begin position="126"/>
        <end position="146"/>
    </location>
</feature>
<proteinExistence type="inferred from homology"/>
<keyword evidence="8" id="KW-0472">Membrane</keyword>
<evidence type="ECO:0000256" key="7">
    <source>
        <dbReference type="ARBA" id="ARBA00023295"/>
    </source>
</evidence>
<name>A0AAE1DV96_9GAST</name>
<dbReference type="InterPro" id="IPR000933">
    <property type="entry name" value="Glyco_hydro_29"/>
</dbReference>
<comment type="caution">
    <text evidence="11">The sequence shown here is derived from an EMBL/GenBank/DDBJ whole genome shotgun (WGS) entry which is preliminary data.</text>
</comment>
<dbReference type="AlphaFoldDB" id="A0AAE1DV96"/>